<evidence type="ECO:0000256" key="2">
    <source>
        <dbReference type="ARBA" id="ARBA00007651"/>
    </source>
</evidence>
<evidence type="ECO:0000256" key="7">
    <source>
        <dbReference type="ARBA" id="ARBA00023136"/>
    </source>
</evidence>
<feature type="domain" description="Casparian strip membrane protein" evidence="9">
    <location>
        <begin position="173"/>
        <end position="316"/>
    </location>
</feature>
<keyword evidence="5 8" id="KW-0812">Transmembrane</keyword>
<feature type="transmembrane region" description="Helical" evidence="8">
    <location>
        <begin position="336"/>
        <end position="356"/>
    </location>
</feature>
<evidence type="ECO:0000313" key="11">
    <source>
        <dbReference type="Proteomes" id="UP000823674"/>
    </source>
</evidence>
<dbReference type="PANTHER" id="PTHR33573:SF44">
    <property type="entry name" value="CASP-LIKE PROTEIN 4D1"/>
    <property type="match status" value="1"/>
</dbReference>
<feature type="transmembrane region" description="Helical" evidence="8">
    <location>
        <begin position="146"/>
        <end position="168"/>
    </location>
</feature>
<protein>
    <recommendedName>
        <fullName evidence="8">CASP-like protein</fullName>
    </recommendedName>
</protein>
<organism evidence="10 11">
    <name type="scientific">Brassica rapa subsp. trilocularis</name>
    <dbReference type="NCBI Taxonomy" id="1813537"/>
    <lineage>
        <taxon>Eukaryota</taxon>
        <taxon>Viridiplantae</taxon>
        <taxon>Streptophyta</taxon>
        <taxon>Embryophyta</taxon>
        <taxon>Tracheophyta</taxon>
        <taxon>Spermatophyta</taxon>
        <taxon>Magnoliopsida</taxon>
        <taxon>eudicotyledons</taxon>
        <taxon>Gunneridae</taxon>
        <taxon>Pentapetalae</taxon>
        <taxon>rosids</taxon>
        <taxon>malvids</taxon>
        <taxon>Brassicales</taxon>
        <taxon>Brassicaceae</taxon>
        <taxon>Brassiceae</taxon>
        <taxon>Brassica</taxon>
    </lineage>
</organism>
<feature type="transmembrane region" description="Helical" evidence="8">
    <location>
        <begin position="456"/>
        <end position="475"/>
    </location>
</feature>
<keyword evidence="4 8" id="KW-1003">Cell membrane</keyword>
<reference evidence="10 11" key="1">
    <citation type="submission" date="2021-03" db="EMBL/GenBank/DDBJ databases">
        <authorList>
            <person name="King G.J."/>
            <person name="Bancroft I."/>
            <person name="Baten A."/>
            <person name="Bloomfield J."/>
            <person name="Borpatragohain P."/>
            <person name="He Z."/>
            <person name="Irish N."/>
            <person name="Irwin J."/>
            <person name="Liu K."/>
            <person name="Mauleon R.P."/>
            <person name="Moore J."/>
            <person name="Morris R."/>
            <person name="Ostergaard L."/>
            <person name="Wang B."/>
            <person name="Wells R."/>
        </authorList>
    </citation>
    <scope>NUCLEOTIDE SEQUENCE [LARGE SCALE GENOMIC DNA]</scope>
    <source>
        <strain evidence="10">R-o-18</strain>
        <tissue evidence="10">Leaf</tissue>
    </source>
</reference>
<evidence type="ECO:0000313" key="10">
    <source>
        <dbReference type="EMBL" id="KAG5402277.1"/>
    </source>
</evidence>
<dbReference type="InterPro" id="IPR006702">
    <property type="entry name" value="CASP_dom"/>
</dbReference>
<dbReference type="PANTHER" id="PTHR33573">
    <property type="entry name" value="CASP-LIKE PROTEIN 4A4"/>
    <property type="match status" value="1"/>
</dbReference>
<proteinExistence type="inferred from homology"/>
<comment type="caution">
    <text evidence="10">The sequence shown here is derived from an EMBL/GenBank/DDBJ whole genome shotgun (WGS) entry which is preliminary data.</text>
</comment>
<keyword evidence="7 8" id="KW-0472">Membrane</keyword>
<gene>
    <name evidence="10" type="primary">A04p035730.1_BraROA</name>
    <name evidence="10" type="ORF">IGI04_016884</name>
</gene>
<evidence type="ECO:0000256" key="4">
    <source>
        <dbReference type="ARBA" id="ARBA00022475"/>
    </source>
</evidence>
<feature type="transmembrane region" description="Helical" evidence="8">
    <location>
        <begin position="57"/>
        <end position="79"/>
    </location>
</feature>
<comment type="caution">
    <text evidence="8">Lacks conserved residue(s) required for the propagation of feature annotation.</text>
</comment>
<evidence type="ECO:0000259" key="9">
    <source>
        <dbReference type="Pfam" id="PF04535"/>
    </source>
</evidence>
<sequence>MAPPPPSPPSVMLRTVLLLLRVLTAAFLVITVALVSTNTVTLDIQGTSIKMHFNDVYAYRYMLAAAVIGLGYAVVQLVFTISQFATGTIHPFNYLFSFYGDKIISYLLATGSAAGFGVSKDLKDTYLALIDFDSTDPVDNFFSKGYASASLLLFAFVSLAVLSVFSSLVLSKRPIQVVNLLLRVLTAIFLVISVIVLTTNSVTVGSIKFHFNDVYAYRYMLAAAVIGLIYAVIQLIFTICQFATGVTNSFSYQLDFYGDKLVSYLVATGSAAGFGVTKDLKDAFIALVALDSTDPVDEFFSKGYASASLLLFAFLCLAVLSVFSVVLFSLRVLTVAFLVITVIILSTNSVTIVSQGNSLKFHFKDVYAYRYMFSAAIIGLLYAVIQLFFSISELATRTKNPFNYQLDFYGDKIISYLVATGSAAGFGVTKDLKDTFLALVVLDSTDPVDKLFSRGYASASMLLFAFFCLAVLSVFSSHTIAKHQLS</sequence>
<keyword evidence="11" id="KW-1185">Reference proteome</keyword>
<feature type="transmembrane region" description="Helical" evidence="8">
    <location>
        <begin position="219"/>
        <end position="240"/>
    </location>
</feature>
<keyword evidence="6 8" id="KW-1133">Transmembrane helix</keyword>
<accession>A0ABQ7MUE0</accession>
<comment type="subunit">
    <text evidence="3 8">Homodimer and heterodimers.</text>
</comment>
<evidence type="ECO:0000256" key="6">
    <source>
        <dbReference type="ARBA" id="ARBA00022989"/>
    </source>
</evidence>
<dbReference type="EMBL" id="JADBGQ010000004">
    <property type="protein sequence ID" value="KAG5402277.1"/>
    <property type="molecule type" value="Genomic_DNA"/>
</dbReference>
<feature type="transmembrane region" description="Helical" evidence="8">
    <location>
        <begin position="368"/>
        <end position="389"/>
    </location>
</feature>
<feature type="transmembrane region" description="Helical" evidence="8">
    <location>
        <begin position="309"/>
        <end position="330"/>
    </location>
</feature>
<evidence type="ECO:0000256" key="8">
    <source>
        <dbReference type="RuleBase" id="RU361233"/>
    </source>
</evidence>
<comment type="subcellular location">
    <subcellularLocation>
        <location evidence="1 8">Cell membrane</location>
        <topology evidence="1 8">Multi-pass membrane protein</topology>
    </subcellularLocation>
</comment>
<feature type="domain" description="Casparian strip membrane protein" evidence="9">
    <location>
        <begin position="323"/>
        <end position="468"/>
    </location>
</feature>
<feature type="transmembrane region" description="Helical" evidence="8">
    <location>
        <begin position="180"/>
        <end position="199"/>
    </location>
</feature>
<evidence type="ECO:0000256" key="1">
    <source>
        <dbReference type="ARBA" id="ARBA00004651"/>
    </source>
</evidence>
<dbReference type="Pfam" id="PF04535">
    <property type="entry name" value="CASP_dom"/>
    <property type="match status" value="3"/>
</dbReference>
<feature type="domain" description="Casparian strip membrane protein" evidence="9">
    <location>
        <begin position="13"/>
        <end position="157"/>
    </location>
</feature>
<dbReference type="Proteomes" id="UP000823674">
    <property type="component" value="Chromosome A04"/>
</dbReference>
<name>A0ABQ7MUE0_BRACM</name>
<evidence type="ECO:0000256" key="3">
    <source>
        <dbReference type="ARBA" id="ARBA00011489"/>
    </source>
</evidence>
<feature type="transmembrane region" description="Helical" evidence="8">
    <location>
        <begin position="12"/>
        <end position="36"/>
    </location>
</feature>
<evidence type="ECO:0000256" key="5">
    <source>
        <dbReference type="ARBA" id="ARBA00022692"/>
    </source>
</evidence>
<comment type="similarity">
    <text evidence="2 8">Belongs to the Casparian strip membrane proteins (CASP) family.</text>
</comment>